<dbReference type="AlphaFoldDB" id="A0A973WVM8"/>
<organism evidence="2">
    <name type="scientific">Bradyrhizobium quebecense</name>
    <dbReference type="NCBI Taxonomy" id="2748629"/>
    <lineage>
        <taxon>Bacteria</taxon>
        <taxon>Pseudomonadati</taxon>
        <taxon>Pseudomonadota</taxon>
        <taxon>Alphaproteobacteria</taxon>
        <taxon>Hyphomicrobiales</taxon>
        <taxon>Nitrobacteraceae</taxon>
        <taxon>Bradyrhizobium</taxon>
    </lineage>
</organism>
<gene>
    <name evidence="2" type="ORF">HU230_41320</name>
</gene>
<dbReference type="RefSeq" id="WP_176535367.1">
    <property type="nucleotide sequence ID" value="NZ_CP088024.1"/>
</dbReference>
<dbReference type="EMBL" id="JABWSX010000002">
    <property type="protein sequence ID" value="NVL11978.1"/>
    <property type="molecule type" value="Genomic_DNA"/>
</dbReference>
<feature type="region of interest" description="Disordered" evidence="1">
    <location>
        <begin position="483"/>
        <end position="519"/>
    </location>
</feature>
<reference evidence="2" key="1">
    <citation type="submission" date="2020-06" db="EMBL/GenBank/DDBJ databases">
        <title>Whole Genome Sequence of Bradyrhizobium sp. Strain 66S1MB.</title>
        <authorList>
            <person name="Bromfield E."/>
            <person name="Cloutier S."/>
        </authorList>
    </citation>
    <scope>NUCLEOTIDE SEQUENCE</scope>
    <source>
        <strain evidence="2">66S1MB</strain>
    </source>
</reference>
<name>A0A973WVM8_9BRAD</name>
<evidence type="ECO:0000313" key="2">
    <source>
        <dbReference type="EMBL" id="NVL11978.1"/>
    </source>
</evidence>
<protein>
    <submittedName>
        <fullName evidence="2">Uncharacterized protein</fullName>
    </submittedName>
</protein>
<comment type="caution">
    <text evidence="2">The sequence shown here is derived from an EMBL/GenBank/DDBJ whole genome shotgun (WGS) entry which is preliminary data.</text>
</comment>
<proteinExistence type="predicted"/>
<feature type="compositionally biased region" description="Basic and acidic residues" evidence="1">
    <location>
        <begin position="504"/>
        <end position="519"/>
    </location>
</feature>
<dbReference type="InterPro" id="IPR009868">
    <property type="entry name" value="VirE2"/>
</dbReference>
<dbReference type="GO" id="GO:0003677">
    <property type="term" value="F:DNA binding"/>
    <property type="evidence" value="ECO:0007669"/>
    <property type="project" value="InterPro"/>
</dbReference>
<dbReference type="Pfam" id="PF07229">
    <property type="entry name" value="VirE2"/>
    <property type="match status" value="1"/>
</dbReference>
<evidence type="ECO:0000256" key="1">
    <source>
        <dbReference type="SAM" id="MobiDB-lite"/>
    </source>
</evidence>
<sequence length="519" mass="58350">MADDENMSEVVNVVNHPDDSAKRLEALRLSAARRTSAARLPSNDDLLIAVEDTKLAANGIKTVPLNSEDSEDRSKRKNVHTFFTGADFQALAKLGNKTAKQMDEELIYIKYEGNYYTKNGLWNAIKVPDGHKTTTEYKNSEFRKITVALGLTAERDNDLFQAGETKRRDKDGKIVLKDGKPEIVPFFKLDGEAQLYKTPAGNRRRAVAHKNPHTSGEQAPDIMLRMKNGVMKGFSRLPDDQYSGCTAWELEADLDGDIWLKSKFHGYQTIDFIERTLGPNQATHRLRDYVGETRGYNQDTHTAYVKIDTAYFPIKEVVELLPNDAAAQAVQGPPSIEAMDHRIIMRMPEGNTFVTPDFLGDPKRFPEYFQEVCKEHGINPQWGTFKPNWDKMLDKYASHDRVLVEVDGTLVEGHSIELPKGKSITDMYDSGKIFYADDGKARGVSYTKPSFTSLAQTLQRAEQEKNKGKTLDIPTSVTERLLALQGGESGSSNTSAPQRPPSSRYEDRNERLRDTSRSC</sequence>
<accession>A0A973WVM8</accession>